<evidence type="ECO:0000256" key="1">
    <source>
        <dbReference type="SAM" id="MobiDB-lite"/>
    </source>
</evidence>
<feature type="transmembrane region" description="Helical" evidence="2">
    <location>
        <begin position="68"/>
        <end position="94"/>
    </location>
</feature>
<feature type="compositionally biased region" description="Polar residues" evidence="1">
    <location>
        <begin position="126"/>
        <end position="138"/>
    </location>
</feature>
<name>A0AAW5HZ88_9CORY</name>
<gene>
    <name evidence="3" type="ORF">JMN37_09315</name>
</gene>
<dbReference type="Proteomes" id="UP001205920">
    <property type="component" value="Unassembled WGS sequence"/>
</dbReference>
<dbReference type="AlphaFoldDB" id="A0AAW5HZ88"/>
<accession>A0AAW5HZ88</accession>
<keyword evidence="2" id="KW-0812">Transmembrane</keyword>
<proteinExistence type="predicted"/>
<reference evidence="3 4" key="1">
    <citation type="submission" date="2021-01" db="EMBL/GenBank/DDBJ databases">
        <title>Identification and Characterization of Corynebacterium sp.</title>
        <authorList>
            <person name="Luo Q."/>
            <person name="Qu P."/>
            <person name="Chen Q."/>
        </authorList>
    </citation>
    <scope>NUCLEOTIDE SEQUENCE [LARGE SCALE GENOMIC DNA]</scope>
    <source>
        <strain evidence="3 4">MC-18</strain>
    </source>
</reference>
<comment type="caution">
    <text evidence="3">The sequence shown here is derived from an EMBL/GenBank/DDBJ whole genome shotgun (WGS) entry which is preliminary data.</text>
</comment>
<dbReference type="NCBIfam" id="NF008528">
    <property type="entry name" value="PRK11463.1-2"/>
    <property type="match status" value="1"/>
</dbReference>
<dbReference type="Pfam" id="PF04186">
    <property type="entry name" value="FxsA"/>
    <property type="match status" value="1"/>
</dbReference>
<sequence length="179" mass="19702">MPIYILTYFLVEALAFFLVAKSIGVGWALLAIFALMVLGGALATLTLRGELAKAARGKTSVGKLAGDSALLMVGWAFCIIPGFVSSILGFFLVFSPTRSILRNHLSRSLRQRLENVGIRMYESTPMSRNSASYGSFTRPTPERGASDDEHPVIDTDEIEDWLYEEHKRRSEGGEEGPRS</sequence>
<keyword evidence="2" id="KW-0472">Membrane</keyword>
<dbReference type="RefSeq" id="WP_252931935.1">
    <property type="nucleotide sequence ID" value="NZ_JAEUWV010000017.1"/>
</dbReference>
<dbReference type="EMBL" id="JAEUWV010000017">
    <property type="protein sequence ID" value="MCO6395165.1"/>
    <property type="molecule type" value="Genomic_DNA"/>
</dbReference>
<evidence type="ECO:0000313" key="4">
    <source>
        <dbReference type="Proteomes" id="UP001205920"/>
    </source>
</evidence>
<keyword evidence="4" id="KW-1185">Reference proteome</keyword>
<evidence type="ECO:0000313" key="3">
    <source>
        <dbReference type="EMBL" id="MCO6395165.1"/>
    </source>
</evidence>
<organism evidence="3 4">
    <name type="scientific">Corynebacterium lipophilum</name>
    <dbReference type="NCBI Taxonomy" id="2804918"/>
    <lineage>
        <taxon>Bacteria</taxon>
        <taxon>Bacillati</taxon>
        <taxon>Actinomycetota</taxon>
        <taxon>Actinomycetes</taxon>
        <taxon>Mycobacteriales</taxon>
        <taxon>Corynebacteriaceae</taxon>
        <taxon>Corynebacterium</taxon>
    </lineage>
</organism>
<dbReference type="GO" id="GO:0016020">
    <property type="term" value="C:membrane"/>
    <property type="evidence" value="ECO:0007669"/>
    <property type="project" value="InterPro"/>
</dbReference>
<protein>
    <submittedName>
        <fullName evidence="3">FxsA family protein</fullName>
    </submittedName>
</protein>
<evidence type="ECO:0000256" key="2">
    <source>
        <dbReference type="SAM" id="Phobius"/>
    </source>
</evidence>
<dbReference type="PANTHER" id="PTHR35335">
    <property type="entry name" value="UPF0716 PROTEIN FXSA"/>
    <property type="match status" value="1"/>
</dbReference>
<feature type="transmembrane region" description="Helical" evidence="2">
    <location>
        <begin position="25"/>
        <end position="47"/>
    </location>
</feature>
<keyword evidence="2" id="KW-1133">Transmembrane helix</keyword>
<feature type="region of interest" description="Disordered" evidence="1">
    <location>
        <begin position="126"/>
        <end position="154"/>
    </location>
</feature>
<dbReference type="InterPro" id="IPR007313">
    <property type="entry name" value="FxsA"/>
</dbReference>
<feature type="compositionally biased region" description="Basic and acidic residues" evidence="1">
    <location>
        <begin position="140"/>
        <end position="153"/>
    </location>
</feature>
<dbReference type="PANTHER" id="PTHR35335:SF1">
    <property type="entry name" value="UPF0716 PROTEIN FXSA"/>
    <property type="match status" value="1"/>
</dbReference>